<dbReference type="EMBL" id="KI687989">
    <property type="protein sequence ID" value="ETK79407.1"/>
    <property type="molecule type" value="Genomic_DNA"/>
</dbReference>
<evidence type="ECO:0000313" key="1">
    <source>
        <dbReference type="EMBL" id="ETK79407.1"/>
    </source>
</evidence>
<dbReference type="Proteomes" id="UP000053236">
    <property type="component" value="Unassembled WGS sequence"/>
</dbReference>
<dbReference type="VEuPathDB" id="FungiDB:PPTG_23736"/>
<dbReference type="PANTHER" id="PTHR22754">
    <property type="entry name" value="DISCO-INTERACTING PROTEIN 2 DIP2 -RELATED"/>
    <property type="match status" value="1"/>
</dbReference>
<dbReference type="InterPro" id="IPR042099">
    <property type="entry name" value="ANL_N_sf"/>
</dbReference>
<dbReference type="Gene3D" id="3.40.50.12780">
    <property type="entry name" value="N-terminal domain of ligase-like"/>
    <property type="match status" value="1"/>
</dbReference>
<sequence>MPTFSVSIVDPDTKKLLDELQVGEVWVQGPSVAIGYWNRPEYTEEMFRAQLAGENSLLRTVRCQRTPERT</sequence>
<protein>
    <submittedName>
        <fullName evidence="1">Uncharacterized protein</fullName>
    </submittedName>
</protein>
<accession>W2G8S4</accession>
<dbReference type="AlphaFoldDB" id="W2G8S4"/>
<gene>
    <name evidence="1" type="ORF">L915_14743</name>
</gene>
<dbReference type="SUPFAM" id="SSF56801">
    <property type="entry name" value="Acetyl-CoA synthetase-like"/>
    <property type="match status" value="1"/>
</dbReference>
<organism evidence="1">
    <name type="scientific">Phytophthora nicotianae</name>
    <name type="common">Potato buckeye rot agent</name>
    <name type="synonym">Phytophthora parasitica</name>
    <dbReference type="NCBI Taxonomy" id="4792"/>
    <lineage>
        <taxon>Eukaryota</taxon>
        <taxon>Sar</taxon>
        <taxon>Stramenopiles</taxon>
        <taxon>Oomycota</taxon>
        <taxon>Peronosporomycetes</taxon>
        <taxon>Peronosporales</taxon>
        <taxon>Peronosporaceae</taxon>
        <taxon>Phytophthora</taxon>
    </lineage>
</organism>
<proteinExistence type="predicted"/>
<name>W2G8S4_PHYNI</name>
<dbReference type="PANTHER" id="PTHR22754:SF32">
    <property type="entry name" value="DISCO-INTERACTING PROTEIN 2"/>
    <property type="match status" value="1"/>
</dbReference>
<reference evidence="1" key="1">
    <citation type="submission" date="2013-11" db="EMBL/GenBank/DDBJ databases">
        <title>The Genome Sequence of Phytophthora parasitica CJ02B3.</title>
        <authorList>
            <consortium name="The Broad Institute Genomics Platform"/>
            <person name="Russ C."/>
            <person name="Tyler B."/>
            <person name="Panabieres F."/>
            <person name="Shan W."/>
            <person name="Tripathy S."/>
            <person name="Grunwald N."/>
            <person name="Machado M."/>
            <person name="Johnson C.S."/>
            <person name="Arredondo F."/>
            <person name="Hong C."/>
            <person name="Coffey M."/>
            <person name="Young S.K."/>
            <person name="Zeng Q."/>
            <person name="Gargeya S."/>
            <person name="Fitzgerald M."/>
            <person name="Abouelleil A."/>
            <person name="Alvarado L."/>
            <person name="Chapman S.B."/>
            <person name="Gainer-Dewar J."/>
            <person name="Goldberg J."/>
            <person name="Griggs A."/>
            <person name="Gujja S."/>
            <person name="Hansen M."/>
            <person name="Howarth C."/>
            <person name="Imamovic A."/>
            <person name="Ireland A."/>
            <person name="Larimer J."/>
            <person name="McCowan C."/>
            <person name="Murphy C."/>
            <person name="Pearson M."/>
            <person name="Poon T.W."/>
            <person name="Priest M."/>
            <person name="Roberts A."/>
            <person name="Saif S."/>
            <person name="Shea T."/>
            <person name="Sykes S."/>
            <person name="Wortman J."/>
            <person name="Nusbaum C."/>
            <person name="Birren B."/>
        </authorList>
    </citation>
    <scope>NUCLEOTIDE SEQUENCE [LARGE SCALE GENOMIC DNA]</scope>
    <source>
        <strain evidence="1">CJ02B3</strain>
    </source>
</reference>